<reference evidence="2" key="2">
    <citation type="journal article" date="2024" name="Plant">
        <title>Genomic evolution and insights into agronomic trait innovations of Sesamum species.</title>
        <authorList>
            <person name="Miao H."/>
            <person name="Wang L."/>
            <person name="Qu L."/>
            <person name="Liu H."/>
            <person name="Sun Y."/>
            <person name="Le M."/>
            <person name="Wang Q."/>
            <person name="Wei S."/>
            <person name="Zheng Y."/>
            <person name="Lin W."/>
            <person name="Duan Y."/>
            <person name="Cao H."/>
            <person name="Xiong S."/>
            <person name="Wang X."/>
            <person name="Wei L."/>
            <person name="Li C."/>
            <person name="Ma Q."/>
            <person name="Ju M."/>
            <person name="Zhao R."/>
            <person name="Li G."/>
            <person name="Mu C."/>
            <person name="Tian Q."/>
            <person name="Mei H."/>
            <person name="Zhang T."/>
            <person name="Gao T."/>
            <person name="Zhang H."/>
        </authorList>
    </citation>
    <scope>NUCLEOTIDE SEQUENCE</scope>
    <source>
        <strain evidence="2">3651</strain>
    </source>
</reference>
<keyword evidence="3" id="KW-1185">Reference proteome</keyword>
<accession>A0AAE1YSE7</accession>
<keyword evidence="1" id="KW-0732">Signal</keyword>
<reference evidence="2" key="1">
    <citation type="submission" date="2020-06" db="EMBL/GenBank/DDBJ databases">
        <authorList>
            <person name="Li T."/>
            <person name="Hu X."/>
            <person name="Zhang T."/>
            <person name="Song X."/>
            <person name="Zhang H."/>
            <person name="Dai N."/>
            <person name="Sheng W."/>
            <person name="Hou X."/>
            <person name="Wei L."/>
        </authorList>
    </citation>
    <scope>NUCLEOTIDE SEQUENCE</scope>
    <source>
        <strain evidence="2">3651</strain>
        <tissue evidence="2">Leaf</tissue>
    </source>
</reference>
<evidence type="ECO:0000313" key="3">
    <source>
        <dbReference type="Proteomes" id="UP001293254"/>
    </source>
</evidence>
<dbReference type="EMBL" id="JACGWO010000002">
    <property type="protein sequence ID" value="KAK4435151.1"/>
    <property type="molecule type" value="Genomic_DNA"/>
</dbReference>
<gene>
    <name evidence="2" type="ORF">Salat_0678400</name>
</gene>
<name>A0AAE1YSE7_9LAMI</name>
<evidence type="ECO:0000313" key="2">
    <source>
        <dbReference type="EMBL" id="KAK4435151.1"/>
    </source>
</evidence>
<comment type="caution">
    <text evidence="2">The sequence shown here is derived from an EMBL/GenBank/DDBJ whole genome shotgun (WGS) entry which is preliminary data.</text>
</comment>
<feature type="chain" id="PRO_5042260750" evidence="1">
    <location>
        <begin position="19"/>
        <end position="112"/>
    </location>
</feature>
<protein>
    <submittedName>
        <fullName evidence="2">Uncharacterized protein</fullName>
    </submittedName>
</protein>
<sequence length="112" mass="12252">MIFFIPCFSLILLSLSLSLFSRPPLFSVLRGPPSLFSLVPSTFPFSFRRLLPRPRQAPPLAPPSPSAAAGPACSLFYLRVSSSKDLEEGWAVDAVVLYRGNIDDASIRRGLT</sequence>
<dbReference type="Proteomes" id="UP001293254">
    <property type="component" value="Unassembled WGS sequence"/>
</dbReference>
<evidence type="ECO:0000256" key="1">
    <source>
        <dbReference type="SAM" id="SignalP"/>
    </source>
</evidence>
<feature type="signal peptide" evidence="1">
    <location>
        <begin position="1"/>
        <end position="18"/>
    </location>
</feature>
<dbReference type="AlphaFoldDB" id="A0AAE1YSE7"/>
<proteinExistence type="predicted"/>
<organism evidence="2 3">
    <name type="scientific">Sesamum alatum</name>
    <dbReference type="NCBI Taxonomy" id="300844"/>
    <lineage>
        <taxon>Eukaryota</taxon>
        <taxon>Viridiplantae</taxon>
        <taxon>Streptophyta</taxon>
        <taxon>Embryophyta</taxon>
        <taxon>Tracheophyta</taxon>
        <taxon>Spermatophyta</taxon>
        <taxon>Magnoliopsida</taxon>
        <taxon>eudicotyledons</taxon>
        <taxon>Gunneridae</taxon>
        <taxon>Pentapetalae</taxon>
        <taxon>asterids</taxon>
        <taxon>lamiids</taxon>
        <taxon>Lamiales</taxon>
        <taxon>Pedaliaceae</taxon>
        <taxon>Sesamum</taxon>
    </lineage>
</organism>